<keyword evidence="3" id="KW-1185">Reference proteome</keyword>
<comment type="caution">
    <text evidence="2">The sequence shown here is derived from an EMBL/GenBank/DDBJ whole genome shotgun (WGS) entry which is preliminary data.</text>
</comment>
<dbReference type="AlphaFoldDB" id="A0A4V3BEX7"/>
<dbReference type="OrthoDB" id="2387294at2"/>
<dbReference type="Pfam" id="PF08378">
    <property type="entry name" value="NERD"/>
    <property type="match status" value="1"/>
</dbReference>
<evidence type="ECO:0000313" key="2">
    <source>
        <dbReference type="EMBL" id="TDM11857.1"/>
    </source>
</evidence>
<reference evidence="2 3" key="1">
    <citation type="submission" date="2019-01" db="EMBL/GenBank/DDBJ databases">
        <title>Draft genome sequences of the type strains of six Macrococcus species.</title>
        <authorList>
            <person name="Mazhar S."/>
            <person name="Altermann E."/>
            <person name="Hill C."/>
            <person name="Mcauliffe O."/>
        </authorList>
    </citation>
    <scope>NUCLEOTIDE SEQUENCE [LARGE SCALE GENOMIC DNA]</scope>
    <source>
        <strain evidence="2 3">CCM4815</strain>
    </source>
</reference>
<evidence type="ECO:0000259" key="1">
    <source>
        <dbReference type="Pfam" id="PF08378"/>
    </source>
</evidence>
<name>A0A4V3BEX7_9STAP</name>
<feature type="domain" description="NERD" evidence="1">
    <location>
        <begin position="38"/>
        <end position="143"/>
    </location>
</feature>
<dbReference type="RefSeq" id="WP_133443713.1">
    <property type="nucleotide sequence ID" value="NZ_SCWB01000008.1"/>
</dbReference>
<sequence length="302" mass="35741">MFLKVGCLSEKIGYYEALTNRYHMNRQQQDDYMTSSHGYIGERVMYDLLQEYKECICLWDIAVNLPYRGAVQYDFIVIHEYTVMHFDIKNYKGDYTLQHGNLVSSNDRIIKNPEPQLIRAHHYLEKLVFEFDRRFTLESYMVFINDQFNLNDRAPSDRWIFRSQLKNVLKSLTGYNNLKGSNISLAKHLIKLHQPLQQYDYFDRVPLVNIRTGYKCPLCKKLPAFNTHSTQFIVCSFCRRKIGMRYLIEYNLKELFILKGDGITPAEIKTFIPESKRSTISRVLTEHFTKTGVSKGVRYFLK</sequence>
<proteinExistence type="predicted"/>
<dbReference type="EMBL" id="SCWB01000008">
    <property type="protein sequence ID" value="TDM11857.1"/>
    <property type="molecule type" value="Genomic_DNA"/>
</dbReference>
<dbReference type="InterPro" id="IPR011528">
    <property type="entry name" value="NERD"/>
</dbReference>
<organism evidence="2 3">
    <name type="scientific">Macrococcus lamae</name>
    <dbReference type="NCBI Taxonomy" id="198484"/>
    <lineage>
        <taxon>Bacteria</taxon>
        <taxon>Bacillati</taxon>
        <taxon>Bacillota</taxon>
        <taxon>Bacilli</taxon>
        <taxon>Bacillales</taxon>
        <taxon>Staphylococcaceae</taxon>
        <taxon>Macrococcus</taxon>
    </lineage>
</organism>
<protein>
    <submittedName>
        <fullName evidence="2">NERD domain-containing protein</fullName>
    </submittedName>
</protein>
<dbReference type="Proteomes" id="UP000294802">
    <property type="component" value="Unassembled WGS sequence"/>
</dbReference>
<gene>
    <name evidence="2" type="ORF">ERX29_05580</name>
</gene>
<accession>A0A4V3BEX7</accession>
<evidence type="ECO:0000313" key="3">
    <source>
        <dbReference type="Proteomes" id="UP000294802"/>
    </source>
</evidence>